<organism evidence="2 3">
    <name type="scientific">Alternaria alternata</name>
    <name type="common">Alternaria rot fungus</name>
    <name type="synonym">Torula alternata</name>
    <dbReference type="NCBI Taxonomy" id="5599"/>
    <lineage>
        <taxon>Eukaryota</taxon>
        <taxon>Fungi</taxon>
        <taxon>Dikarya</taxon>
        <taxon>Ascomycota</taxon>
        <taxon>Pezizomycotina</taxon>
        <taxon>Dothideomycetes</taxon>
        <taxon>Pleosporomycetidae</taxon>
        <taxon>Pleosporales</taxon>
        <taxon>Pleosporineae</taxon>
        <taxon>Pleosporaceae</taxon>
        <taxon>Alternaria</taxon>
        <taxon>Alternaria sect. Alternaria</taxon>
        <taxon>Alternaria alternata complex</taxon>
    </lineage>
</organism>
<proteinExistence type="predicted"/>
<evidence type="ECO:0000256" key="1">
    <source>
        <dbReference type="SAM" id="MobiDB-lite"/>
    </source>
</evidence>
<dbReference type="AlphaFoldDB" id="A0A4Q4NU27"/>
<protein>
    <submittedName>
        <fullName evidence="2">Uncharacterized protein</fullName>
    </submittedName>
</protein>
<evidence type="ECO:0000313" key="2">
    <source>
        <dbReference type="EMBL" id="RYN82020.1"/>
    </source>
</evidence>
<name>A0A4Q4NU27_ALTAL</name>
<dbReference type="EMBL" id="PDXD01000002">
    <property type="protein sequence ID" value="RYN82020.1"/>
    <property type="molecule type" value="Genomic_DNA"/>
</dbReference>
<gene>
    <name evidence="2" type="ORF">AA0117_g2096</name>
</gene>
<sequence length="243" mass="26759">MKVTSTARRIVVTSSLIKTLVEAEARAKAETTTPNTAKYSELYCQVNETAALTSPYLTGGNPAVLEMQKLALEEMLGGPRRNKSLDILLSGHAITDQTRAEEAVKDIKISSKGAARAVGGRQDANRRDGRYGHSRGNHNGTRIDKTIAQELEAIHGQYLKDTEFLKSYYGGSHLIADTLEVVMARLAATADLDTARLNIAQMFRLVVEEIAVAGSDFPRRLREFSELLRQCMDSLDDDDDDED</sequence>
<feature type="region of interest" description="Disordered" evidence="1">
    <location>
        <begin position="117"/>
        <end position="141"/>
    </location>
</feature>
<dbReference type="Proteomes" id="UP000291422">
    <property type="component" value="Unassembled WGS sequence"/>
</dbReference>
<reference evidence="3" key="1">
    <citation type="journal article" date="2019" name="bioRxiv">
        <title>Genomics, evolutionary history and diagnostics of the Alternaria alternata species group including apple and Asian pear pathotypes.</title>
        <authorList>
            <person name="Armitage A.D."/>
            <person name="Cockerton H.M."/>
            <person name="Sreenivasaprasad S."/>
            <person name="Woodhall J.W."/>
            <person name="Lane C.R."/>
            <person name="Harrison R.J."/>
            <person name="Clarkson J.P."/>
        </authorList>
    </citation>
    <scope>NUCLEOTIDE SEQUENCE [LARGE SCALE GENOMIC DNA]</scope>
    <source>
        <strain evidence="3">FERA 1177</strain>
    </source>
</reference>
<evidence type="ECO:0000313" key="3">
    <source>
        <dbReference type="Proteomes" id="UP000291422"/>
    </source>
</evidence>
<comment type="caution">
    <text evidence="2">The sequence shown here is derived from an EMBL/GenBank/DDBJ whole genome shotgun (WGS) entry which is preliminary data.</text>
</comment>
<accession>A0A4Q4NU27</accession>